<keyword evidence="11" id="KW-0503">Monooxygenase</keyword>
<evidence type="ECO:0000256" key="4">
    <source>
        <dbReference type="ARBA" id="ARBA00010617"/>
    </source>
</evidence>
<dbReference type="STRING" id="7868.ENSCMIP00000041639"/>
<evidence type="ECO:0000256" key="7">
    <source>
        <dbReference type="ARBA" id="ARBA00022824"/>
    </source>
</evidence>
<dbReference type="FunFam" id="1.10.630.10:FF:000238">
    <property type="entry name" value="Cytochrome P450 2A6"/>
    <property type="match status" value="1"/>
</dbReference>
<dbReference type="GO" id="GO:0020037">
    <property type="term" value="F:heme binding"/>
    <property type="evidence" value="ECO:0007669"/>
    <property type="project" value="InterPro"/>
</dbReference>
<dbReference type="Ensembl" id="ENSCMIT00000042233.1">
    <property type="protein sequence ID" value="ENSCMIP00000041639.1"/>
    <property type="gene ID" value="ENSCMIG00000017359.1"/>
</dbReference>
<dbReference type="GeneTree" id="ENSGT00940000153331"/>
<evidence type="ECO:0000256" key="3">
    <source>
        <dbReference type="ARBA" id="ARBA00004406"/>
    </source>
</evidence>
<evidence type="ECO:0000256" key="5">
    <source>
        <dbReference type="ARBA" id="ARBA00022617"/>
    </source>
</evidence>
<dbReference type="InterPro" id="IPR050182">
    <property type="entry name" value="Cytochrome_P450_fam2"/>
</dbReference>
<keyword evidence="12" id="KW-0472">Membrane</keyword>
<dbReference type="InterPro" id="IPR002401">
    <property type="entry name" value="Cyt_P450_E_grp-I"/>
</dbReference>
<comment type="subcellular location">
    <subcellularLocation>
        <location evidence="3">Endoplasmic reticulum membrane</location>
        <topology evidence="3">Peripheral membrane protein</topology>
    </subcellularLocation>
    <subcellularLocation>
        <location evidence="2">Microsome membrane</location>
        <topology evidence="2">Peripheral membrane protein</topology>
    </subcellularLocation>
</comment>
<dbReference type="GO" id="GO:0016712">
    <property type="term" value="F:oxidoreductase activity, acting on paired donors, with incorporation or reduction of molecular oxygen, reduced flavin or flavoprotein as one donor, and incorporation of one atom of oxygen"/>
    <property type="evidence" value="ECO:0007669"/>
    <property type="project" value="InterPro"/>
</dbReference>
<dbReference type="GO" id="GO:0019369">
    <property type="term" value="P:arachidonate metabolic process"/>
    <property type="evidence" value="ECO:0007669"/>
    <property type="project" value="TreeGrafter"/>
</dbReference>
<dbReference type="InterPro" id="IPR008069">
    <property type="entry name" value="Cyt_P450_E_grp-I_CYP2D-like"/>
</dbReference>
<evidence type="ECO:0000313" key="14">
    <source>
        <dbReference type="Proteomes" id="UP000314986"/>
    </source>
</evidence>
<reference evidence="14" key="1">
    <citation type="journal article" date="2006" name="Science">
        <title>Ancient noncoding elements conserved in the human genome.</title>
        <authorList>
            <person name="Venkatesh B."/>
            <person name="Kirkness E.F."/>
            <person name="Loh Y.H."/>
            <person name="Halpern A.L."/>
            <person name="Lee A.P."/>
            <person name="Johnson J."/>
            <person name="Dandona N."/>
            <person name="Viswanathan L.D."/>
            <person name="Tay A."/>
            <person name="Venter J.C."/>
            <person name="Strausberg R.L."/>
            <person name="Brenner S."/>
        </authorList>
    </citation>
    <scope>NUCLEOTIDE SEQUENCE [LARGE SCALE GENOMIC DNA]</scope>
</reference>
<keyword evidence="14" id="KW-1185">Reference proteome</keyword>
<dbReference type="GO" id="GO:0005789">
    <property type="term" value="C:endoplasmic reticulum membrane"/>
    <property type="evidence" value="ECO:0007669"/>
    <property type="project" value="UniProtKB-SubCell"/>
</dbReference>
<evidence type="ECO:0000256" key="12">
    <source>
        <dbReference type="ARBA" id="ARBA00023136"/>
    </source>
</evidence>
<dbReference type="PANTHER" id="PTHR24300:SF1">
    <property type="entry name" value="CYTOCHROME P450 2D6-RELATED"/>
    <property type="match status" value="1"/>
</dbReference>
<keyword evidence="6" id="KW-0479">Metal-binding</keyword>
<dbReference type="SUPFAM" id="SSF48264">
    <property type="entry name" value="Cytochrome P450"/>
    <property type="match status" value="1"/>
</dbReference>
<dbReference type="Pfam" id="PF00067">
    <property type="entry name" value="p450"/>
    <property type="match status" value="1"/>
</dbReference>
<reference evidence="14" key="3">
    <citation type="journal article" date="2014" name="Nature">
        <title>Elephant shark genome provides unique insights into gnathostome evolution.</title>
        <authorList>
            <consortium name="International Elephant Shark Genome Sequencing Consortium"/>
            <person name="Venkatesh B."/>
            <person name="Lee A.P."/>
            <person name="Ravi V."/>
            <person name="Maurya A.K."/>
            <person name="Lian M.M."/>
            <person name="Swann J.B."/>
            <person name="Ohta Y."/>
            <person name="Flajnik M.F."/>
            <person name="Sutoh Y."/>
            <person name="Kasahara M."/>
            <person name="Hoon S."/>
            <person name="Gangu V."/>
            <person name="Roy S.W."/>
            <person name="Irimia M."/>
            <person name="Korzh V."/>
            <person name="Kondrychyn I."/>
            <person name="Lim Z.W."/>
            <person name="Tay B.H."/>
            <person name="Tohari S."/>
            <person name="Kong K.W."/>
            <person name="Ho S."/>
            <person name="Lorente-Galdos B."/>
            <person name="Quilez J."/>
            <person name="Marques-Bonet T."/>
            <person name="Raney B.J."/>
            <person name="Ingham P.W."/>
            <person name="Tay A."/>
            <person name="Hillier L.W."/>
            <person name="Minx P."/>
            <person name="Boehm T."/>
            <person name="Wilson R.K."/>
            <person name="Brenner S."/>
            <person name="Warren W.C."/>
        </authorList>
    </citation>
    <scope>NUCLEOTIDE SEQUENCE [LARGE SCALE GENOMIC DNA]</scope>
</reference>
<dbReference type="PRINTS" id="PR01686">
    <property type="entry name" value="EP450ICYP2D"/>
</dbReference>
<dbReference type="Gene3D" id="1.10.630.10">
    <property type="entry name" value="Cytochrome P450"/>
    <property type="match status" value="1"/>
</dbReference>
<dbReference type="Proteomes" id="UP000314986">
    <property type="component" value="Unassembled WGS sequence"/>
</dbReference>
<dbReference type="InterPro" id="IPR001128">
    <property type="entry name" value="Cyt_P450"/>
</dbReference>
<keyword evidence="7" id="KW-0256">Endoplasmic reticulum</keyword>
<organism evidence="13 14">
    <name type="scientific">Callorhinchus milii</name>
    <name type="common">Ghost shark</name>
    <dbReference type="NCBI Taxonomy" id="7868"/>
    <lineage>
        <taxon>Eukaryota</taxon>
        <taxon>Metazoa</taxon>
        <taxon>Chordata</taxon>
        <taxon>Craniata</taxon>
        <taxon>Vertebrata</taxon>
        <taxon>Chondrichthyes</taxon>
        <taxon>Holocephali</taxon>
        <taxon>Chimaeriformes</taxon>
        <taxon>Callorhinchidae</taxon>
        <taxon>Callorhinchus</taxon>
    </lineage>
</organism>
<dbReference type="PANTHER" id="PTHR24300">
    <property type="entry name" value="CYTOCHROME P450 508A4-RELATED"/>
    <property type="match status" value="1"/>
</dbReference>
<keyword evidence="10" id="KW-0408">Iron</keyword>
<comment type="cofactor">
    <cofactor evidence="1">
        <name>heme</name>
        <dbReference type="ChEBI" id="CHEBI:30413"/>
    </cofactor>
</comment>
<reference evidence="13" key="5">
    <citation type="submission" date="2025-09" db="UniProtKB">
        <authorList>
            <consortium name="Ensembl"/>
        </authorList>
    </citation>
    <scope>IDENTIFICATION</scope>
</reference>
<evidence type="ECO:0000256" key="9">
    <source>
        <dbReference type="ARBA" id="ARBA00023002"/>
    </source>
</evidence>
<name>A0A4W3JDZ5_CALMI</name>
<dbReference type="OMA" id="MISTHSH"/>
<comment type="similarity">
    <text evidence="4">Belongs to the cytochrome P450 family.</text>
</comment>
<evidence type="ECO:0000256" key="10">
    <source>
        <dbReference type="ARBA" id="ARBA00023004"/>
    </source>
</evidence>
<sequence length="298" mass="34534">MAFLTVPQFLIPGFDRVTLLAVFCTVFALVFDFMKRRQKCINYPPGPWTLPFIGSVFHVSNDNPSTSFEKLCSQYGNIFSLQFGWTDVVVLNGYETIKEGLVKKSEDTSDRPILPIYEKYGKLFGEGILFARFGKWWRDQRRFALSTLKNFGLGKKSLEARIVEEASFLNDEFEAEIGHPFDPHFRINNAASNIICSLIFGDRFDYQDKKFLHLLELIDESVVLEAGFWAKLVNMFPFIDGLPGPHRRIFENQKKMVEFIQEIVAEHKEVWDPNEPRDFIDAFLVECEKVTLTGRFVR</sequence>
<protein>
    <submittedName>
        <fullName evidence="13">Uncharacterized protein</fullName>
    </submittedName>
</protein>
<reference evidence="14" key="2">
    <citation type="journal article" date="2007" name="PLoS Biol.">
        <title>Survey sequencing and comparative analysis of the elephant shark (Callorhinchus milii) genome.</title>
        <authorList>
            <person name="Venkatesh B."/>
            <person name="Kirkness E.F."/>
            <person name="Loh Y.H."/>
            <person name="Halpern A.L."/>
            <person name="Lee A.P."/>
            <person name="Johnson J."/>
            <person name="Dandona N."/>
            <person name="Viswanathan L.D."/>
            <person name="Tay A."/>
            <person name="Venter J.C."/>
            <person name="Strausberg R.L."/>
            <person name="Brenner S."/>
        </authorList>
    </citation>
    <scope>NUCLEOTIDE SEQUENCE [LARGE SCALE GENOMIC DNA]</scope>
</reference>
<accession>A0A4W3JDZ5</accession>
<dbReference type="AlphaFoldDB" id="A0A4W3JDZ5"/>
<dbReference type="InterPro" id="IPR036396">
    <property type="entry name" value="Cyt_P450_sf"/>
</dbReference>
<evidence type="ECO:0000256" key="6">
    <source>
        <dbReference type="ARBA" id="ARBA00022723"/>
    </source>
</evidence>
<reference evidence="13" key="4">
    <citation type="submission" date="2025-08" db="UniProtKB">
        <authorList>
            <consortium name="Ensembl"/>
        </authorList>
    </citation>
    <scope>IDENTIFICATION</scope>
</reference>
<dbReference type="GO" id="GO:0006805">
    <property type="term" value="P:xenobiotic metabolic process"/>
    <property type="evidence" value="ECO:0007669"/>
    <property type="project" value="TreeGrafter"/>
</dbReference>
<evidence type="ECO:0000256" key="11">
    <source>
        <dbReference type="ARBA" id="ARBA00023033"/>
    </source>
</evidence>
<evidence type="ECO:0000256" key="1">
    <source>
        <dbReference type="ARBA" id="ARBA00001971"/>
    </source>
</evidence>
<dbReference type="PRINTS" id="PR00463">
    <property type="entry name" value="EP450I"/>
</dbReference>
<keyword evidence="9" id="KW-0560">Oxidoreductase</keyword>
<dbReference type="GO" id="GO:0005506">
    <property type="term" value="F:iron ion binding"/>
    <property type="evidence" value="ECO:0007669"/>
    <property type="project" value="InterPro"/>
</dbReference>
<keyword evidence="5" id="KW-0349">Heme</keyword>
<evidence type="ECO:0000256" key="2">
    <source>
        <dbReference type="ARBA" id="ARBA00004174"/>
    </source>
</evidence>
<keyword evidence="8" id="KW-0492">Microsome</keyword>
<proteinExistence type="inferred from homology"/>
<dbReference type="InParanoid" id="A0A4W3JDZ5"/>
<evidence type="ECO:0000313" key="13">
    <source>
        <dbReference type="Ensembl" id="ENSCMIP00000041639.1"/>
    </source>
</evidence>
<evidence type="ECO:0000256" key="8">
    <source>
        <dbReference type="ARBA" id="ARBA00022848"/>
    </source>
</evidence>